<dbReference type="PANTHER" id="PTHR23502:SF181">
    <property type="entry name" value="MAJOR FACILITATOR SUPERFAMILY (MFS) PROFILE DOMAIN-CONTAINING PROTEIN"/>
    <property type="match status" value="1"/>
</dbReference>
<keyword evidence="8" id="KW-1185">Reference proteome</keyword>
<dbReference type="RefSeq" id="XP_069201304.1">
    <property type="nucleotide sequence ID" value="XM_069343481.1"/>
</dbReference>
<feature type="transmembrane region" description="Helical" evidence="5">
    <location>
        <begin position="412"/>
        <end position="432"/>
    </location>
</feature>
<feature type="transmembrane region" description="Helical" evidence="5">
    <location>
        <begin position="180"/>
        <end position="199"/>
    </location>
</feature>
<feature type="transmembrane region" description="Helical" evidence="5">
    <location>
        <begin position="503"/>
        <end position="526"/>
    </location>
</feature>
<gene>
    <name evidence="7" type="ORF">AAFC00_003929</name>
</gene>
<evidence type="ECO:0000259" key="6">
    <source>
        <dbReference type="PROSITE" id="PS50850"/>
    </source>
</evidence>
<proteinExistence type="predicted"/>
<evidence type="ECO:0000256" key="4">
    <source>
        <dbReference type="ARBA" id="ARBA00023136"/>
    </source>
</evidence>
<comment type="subcellular location">
    <subcellularLocation>
        <location evidence="1">Membrane</location>
        <topology evidence="1">Multi-pass membrane protein</topology>
    </subcellularLocation>
</comment>
<dbReference type="Proteomes" id="UP001562354">
    <property type="component" value="Unassembled WGS sequence"/>
</dbReference>
<dbReference type="Gene3D" id="1.20.1250.20">
    <property type="entry name" value="MFS general substrate transporter like domains"/>
    <property type="match status" value="1"/>
</dbReference>
<evidence type="ECO:0000256" key="5">
    <source>
        <dbReference type="SAM" id="Phobius"/>
    </source>
</evidence>
<feature type="transmembrane region" description="Helical" evidence="5">
    <location>
        <begin position="444"/>
        <end position="464"/>
    </location>
</feature>
<dbReference type="InterPro" id="IPR011701">
    <property type="entry name" value="MFS"/>
</dbReference>
<feature type="transmembrane region" description="Helical" evidence="5">
    <location>
        <begin position="368"/>
        <end position="392"/>
    </location>
</feature>
<feature type="transmembrane region" description="Helical" evidence="5">
    <location>
        <begin position="68"/>
        <end position="92"/>
    </location>
</feature>
<accession>A0ABR3PG41</accession>
<dbReference type="InterPro" id="IPR036259">
    <property type="entry name" value="MFS_trans_sf"/>
</dbReference>
<dbReference type="PROSITE" id="PS50850">
    <property type="entry name" value="MFS"/>
    <property type="match status" value="1"/>
</dbReference>
<keyword evidence="3 5" id="KW-1133">Transmembrane helix</keyword>
<feature type="transmembrane region" description="Helical" evidence="5">
    <location>
        <begin position="147"/>
        <end position="168"/>
    </location>
</feature>
<evidence type="ECO:0000313" key="8">
    <source>
        <dbReference type="Proteomes" id="UP001562354"/>
    </source>
</evidence>
<keyword evidence="4 5" id="KW-0472">Membrane</keyword>
<evidence type="ECO:0000313" key="7">
    <source>
        <dbReference type="EMBL" id="KAL1305030.1"/>
    </source>
</evidence>
<keyword evidence="2 5" id="KW-0812">Transmembrane</keyword>
<dbReference type="EMBL" id="JBFMKM010000008">
    <property type="protein sequence ID" value="KAL1305030.1"/>
    <property type="molecule type" value="Genomic_DNA"/>
</dbReference>
<feature type="transmembrane region" description="Helical" evidence="5">
    <location>
        <begin position="206"/>
        <end position="227"/>
    </location>
</feature>
<name>A0ABR3PG41_9PEZI</name>
<feature type="transmembrane region" description="Helical" evidence="5">
    <location>
        <begin position="476"/>
        <end position="497"/>
    </location>
</feature>
<dbReference type="PANTHER" id="PTHR23502">
    <property type="entry name" value="MAJOR FACILITATOR SUPERFAMILY"/>
    <property type="match status" value="1"/>
</dbReference>
<comment type="caution">
    <text evidence="7">The sequence shown here is derived from an EMBL/GenBank/DDBJ whole genome shotgun (WGS) entry which is preliminary data.</text>
</comment>
<dbReference type="InterPro" id="IPR020846">
    <property type="entry name" value="MFS_dom"/>
</dbReference>
<organism evidence="7 8">
    <name type="scientific">Neodothiora populina</name>
    <dbReference type="NCBI Taxonomy" id="2781224"/>
    <lineage>
        <taxon>Eukaryota</taxon>
        <taxon>Fungi</taxon>
        <taxon>Dikarya</taxon>
        <taxon>Ascomycota</taxon>
        <taxon>Pezizomycotina</taxon>
        <taxon>Dothideomycetes</taxon>
        <taxon>Dothideomycetidae</taxon>
        <taxon>Dothideales</taxon>
        <taxon>Dothioraceae</taxon>
        <taxon>Neodothiora</taxon>
    </lineage>
</organism>
<sequence length="546" mass="58987">MGGYRTAFALSKTEVRDARPLGTAVLIDHELVRTTTGNHEYVEDHLQLVPEPSQDPADPLNFPMWRKLAILSCMSLYAFITNVSSAIISSALPELVTAFATFSRTGPPTGLVPFSSLTHLIAVNILMLGASNIWWVPLGNTFGRRPIILVSILLLTGCSVWCGAAQSYPSLLAARVFQGIGGGAADTLAADVVGQIFFVHQRGRAMAIYTMMLVSGSLIGGLIGGYVTASLSWRWTCYIPAIMSGCLFVLTFFLVPETLFDRTSAIAIAHEPIAEEDDVNEKSNTSRIESAPHHAFPPYTFARSLKLGTYRPGLLKRLVTPYTTLLFPGTWMVMLQYGGLVGLTVTASTIAPVLLAQPPYLWGANVGLINAGGLVGSILGAVYTYLAADWWVKRVAKRDSHGYGEPEARVPLMFPALVIAFAGALAFGFSAQALTPKAWIGLEFGSGMIAFGLMQVPSIGFNYLIECYGGWASDCFLMVVTFRAVIGFAWTFFVGTWTASAGFALPFGIFALLMGVFALTAVPVWLCGKRFRIAGENLIQKEFAVR</sequence>
<dbReference type="SUPFAM" id="SSF103473">
    <property type="entry name" value="MFS general substrate transporter"/>
    <property type="match status" value="1"/>
</dbReference>
<evidence type="ECO:0000256" key="1">
    <source>
        <dbReference type="ARBA" id="ARBA00004141"/>
    </source>
</evidence>
<dbReference type="GeneID" id="95977629"/>
<dbReference type="Pfam" id="PF07690">
    <property type="entry name" value="MFS_1"/>
    <property type="match status" value="1"/>
</dbReference>
<feature type="transmembrane region" description="Helical" evidence="5">
    <location>
        <begin position="112"/>
        <end position="135"/>
    </location>
</feature>
<evidence type="ECO:0000256" key="3">
    <source>
        <dbReference type="ARBA" id="ARBA00022989"/>
    </source>
</evidence>
<feature type="transmembrane region" description="Helical" evidence="5">
    <location>
        <begin position="337"/>
        <end position="356"/>
    </location>
</feature>
<evidence type="ECO:0000256" key="2">
    <source>
        <dbReference type="ARBA" id="ARBA00022692"/>
    </source>
</evidence>
<feature type="domain" description="Major facilitator superfamily (MFS) profile" evidence="6">
    <location>
        <begin position="70"/>
        <end position="532"/>
    </location>
</feature>
<feature type="transmembrane region" description="Helical" evidence="5">
    <location>
        <begin position="233"/>
        <end position="255"/>
    </location>
</feature>
<reference evidence="7 8" key="1">
    <citation type="submission" date="2024-07" db="EMBL/GenBank/DDBJ databases">
        <title>Draft sequence of the Neodothiora populina.</title>
        <authorList>
            <person name="Drown D.D."/>
            <person name="Schuette U.S."/>
            <person name="Buechlein A.B."/>
            <person name="Rusch D.R."/>
            <person name="Winton L.W."/>
            <person name="Adams G.A."/>
        </authorList>
    </citation>
    <scope>NUCLEOTIDE SEQUENCE [LARGE SCALE GENOMIC DNA]</scope>
    <source>
        <strain evidence="7 8">CPC 39397</strain>
    </source>
</reference>
<protein>
    <recommendedName>
        <fullName evidence="6">Major facilitator superfamily (MFS) profile domain-containing protein</fullName>
    </recommendedName>
</protein>